<keyword evidence="5" id="KW-0472">Membrane</keyword>
<dbReference type="HOGENOM" id="CLU_042432_0_1_1"/>
<evidence type="ECO:0000256" key="2">
    <source>
        <dbReference type="ARBA" id="ARBA00022679"/>
    </source>
</evidence>
<keyword evidence="5" id="KW-0460">Magnesium</keyword>
<dbReference type="EC" id="2.1.1.114" evidence="5"/>
<feature type="domain" description="Methyltransferase type 11" evidence="7">
    <location>
        <begin position="118"/>
        <end position="217"/>
    </location>
</feature>
<keyword evidence="5" id="KW-0496">Mitochondrion</keyword>
<dbReference type="Ensembl" id="ENSPSIT00000002598.1">
    <property type="protein sequence ID" value="ENSPSIP00000002589.1"/>
    <property type="gene ID" value="ENSPSIG00000002536.1"/>
</dbReference>
<dbReference type="GO" id="GO:0110142">
    <property type="term" value="C:ubiquinone biosynthesis complex"/>
    <property type="evidence" value="ECO:0007669"/>
    <property type="project" value="Ensembl"/>
</dbReference>
<comment type="subcellular location">
    <subcellularLocation>
        <location evidence="5">Mitochondrion inner membrane</location>
        <topology evidence="5">Peripheral membrane protein</topology>
        <orientation evidence="5">Matrix side</orientation>
    </subcellularLocation>
</comment>
<comment type="pathway">
    <text evidence="5">Cofactor biosynthesis; ubiquinone biosynthesis.</text>
</comment>
<protein>
    <recommendedName>
        <fullName evidence="5">Ubiquinone biosynthesis O-methyltransferase, mitochondrial</fullName>
    </recommendedName>
    <alternativeName>
        <fullName evidence="5">3-demethylubiquinol 3-O-methyltransferase</fullName>
        <ecNumber evidence="5">2.1.1.64</ecNumber>
    </alternativeName>
    <alternativeName>
        <fullName evidence="5">3-demethylubiquinone 3-O-methyltransferase</fullName>
        <ecNumber evidence="5">2.1.1.-</ecNumber>
    </alternativeName>
    <alternativeName>
        <fullName evidence="5">Polyprenyldihydroxybenzoate methyltransferase</fullName>
        <ecNumber evidence="5">2.1.1.114</ecNumber>
    </alternativeName>
</protein>
<dbReference type="EC" id="2.1.1.64" evidence="5"/>
<reference evidence="9" key="1">
    <citation type="submission" date="2011-10" db="EMBL/GenBank/DDBJ databases">
        <authorList>
            <consortium name="Soft-shell Turtle Genome Consortium"/>
        </authorList>
    </citation>
    <scope>NUCLEOTIDE SEQUENCE [LARGE SCALE GENOMIC DNA]</scope>
    <source>
        <strain evidence="9">Daiwa-1</strain>
    </source>
</reference>
<feature type="binding site" evidence="5">
    <location>
        <position position="193"/>
    </location>
    <ligand>
        <name>Mg(2+)</name>
        <dbReference type="ChEBI" id="CHEBI:18420"/>
    </ligand>
</feature>
<feature type="binding site" evidence="5">
    <location>
        <position position="194"/>
    </location>
    <ligand>
        <name>Mg(2+)</name>
        <dbReference type="ChEBI" id="CHEBI:18420"/>
    </ligand>
</feature>
<dbReference type="STRING" id="13735.ENSPSIP00000002589"/>
<dbReference type="GO" id="GO:0046872">
    <property type="term" value="F:metal ion binding"/>
    <property type="evidence" value="ECO:0007669"/>
    <property type="project" value="UniProtKB-KW"/>
</dbReference>
<dbReference type="Gene3D" id="3.40.50.150">
    <property type="entry name" value="Vaccinia Virus protein VP39"/>
    <property type="match status" value="1"/>
</dbReference>
<dbReference type="InterPro" id="IPR029063">
    <property type="entry name" value="SAM-dependent_MTases_sf"/>
</dbReference>
<comment type="cofactor">
    <cofactor evidence="5">
        <name>Mg(2+)</name>
        <dbReference type="ChEBI" id="CHEBI:18420"/>
    </cofactor>
</comment>
<keyword evidence="4 5" id="KW-0949">S-adenosyl-L-methionine</keyword>
<dbReference type="OMA" id="LASRWWD"/>
<dbReference type="UniPathway" id="UPA00232"/>
<dbReference type="PANTHER" id="PTHR43464:SF19">
    <property type="entry name" value="UBIQUINONE BIOSYNTHESIS O-METHYLTRANSFERASE, MITOCHONDRIAL"/>
    <property type="match status" value="1"/>
</dbReference>
<feature type="binding site" evidence="5">
    <location>
        <position position="190"/>
    </location>
    <ligand>
        <name>Mg(2+)</name>
        <dbReference type="ChEBI" id="CHEBI:18420"/>
    </ligand>
</feature>
<evidence type="ECO:0000256" key="3">
    <source>
        <dbReference type="ARBA" id="ARBA00022688"/>
    </source>
</evidence>
<dbReference type="EMBL" id="AGCU01054211">
    <property type="status" value="NOT_ANNOTATED_CDS"/>
    <property type="molecule type" value="Genomic_DNA"/>
</dbReference>
<keyword evidence="2 5" id="KW-0808">Transferase</keyword>
<dbReference type="PANTHER" id="PTHR43464">
    <property type="entry name" value="METHYLTRANSFERASE"/>
    <property type="match status" value="1"/>
</dbReference>
<feature type="binding site" evidence="5">
    <location>
        <position position="142"/>
    </location>
    <ligand>
        <name>S-adenosyl-L-methionine</name>
        <dbReference type="ChEBI" id="CHEBI:59789"/>
    </ligand>
</feature>
<feature type="region of interest" description="Disordered" evidence="6">
    <location>
        <begin position="303"/>
        <end position="338"/>
    </location>
</feature>
<keyword evidence="3 5" id="KW-0831">Ubiquinone biosynthesis</keyword>
<gene>
    <name evidence="5 8" type="primary">COQ3</name>
</gene>
<keyword evidence="5" id="KW-0479">Metal-binding</keyword>
<evidence type="ECO:0000313" key="9">
    <source>
        <dbReference type="Proteomes" id="UP000007267"/>
    </source>
</evidence>
<dbReference type="GeneTree" id="ENSGT00390000007284"/>
<dbReference type="Proteomes" id="UP000007267">
    <property type="component" value="Unassembled WGS sequence"/>
</dbReference>
<evidence type="ECO:0000259" key="7">
    <source>
        <dbReference type="Pfam" id="PF08241"/>
    </source>
</evidence>
<reference evidence="9" key="2">
    <citation type="journal article" date="2013" name="Nat. Genet.">
        <title>The draft genomes of soft-shell turtle and green sea turtle yield insights into the development and evolution of the turtle-specific body plan.</title>
        <authorList>
            <person name="Wang Z."/>
            <person name="Pascual-Anaya J."/>
            <person name="Zadissa A."/>
            <person name="Li W."/>
            <person name="Niimura Y."/>
            <person name="Huang Z."/>
            <person name="Li C."/>
            <person name="White S."/>
            <person name="Xiong Z."/>
            <person name="Fang D."/>
            <person name="Wang B."/>
            <person name="Ming Y."/>
            <person name="Chen Y."/>
            <person name="Zheng Y."/>
            <person name="Kuraku S."/>
            <person name="Pignatelli M."/>
            <person name="Herrero J."/>
            <person name="Beal K."/>
            <person name="Nozawa M."/>
            <person name="Li Q."/>
            <person name="Wang J."/>
            <person name="Zhang H."/>
            <person name="Yu L."/>
            <person name="Shigenobu S."/>
            <person name="Wang J."/>
            <person name="Liu J."/>
            <person name="Flicek P."/>
            <person name="Searle S."/>
            <person name="Wang J."/>
            <person name="Kuratani S."/>
            <person name="Yin Y."/>
            <person name="Aken B."/>
            <person name="Zhang G."/>
            <person name="Irie N."/>
        </authorList>
    </citation>
    <scope>NUCLEOTIDE SEQUENCE [LARGE SCALE GENOMIC DNA]</scope>
    <source>
        <strain evidence="9">Daiwa-1</strain>
    </source>
</reference>
<accession>K7F3H9</accession>
<name>K7F3H9_PELSI</name>
<proteinExistence type="inferred from homology"/>
<dbReference type="GO" id="GO:0061542">
    <property type="term" value="F:3-demethylubiquinol 3-O-methyltransferase activity"/>
    <property type="evidence" value="ECO:0007669"/>
    <property type="project" value="UniProtKB-UniRule"/>
</dbReference>
<dbReference type="EC" id="2.1.1.-" evidence="5"/>
<dbReference type="GO" id="GO:0031314">
    <property type="term" value="C:extrinsic component of mitochondrial inner membrane"/>
    <property type="evidence" value="ECO:0007669"/>
    <property type="project" value="UniProtKB-UniRule"/>
</dbReference>
<feature type="binding site" evidence="5">
    <location>
        <position position="91"/>
    </location>
    <ligand>
        <name>S-adenosyl-L-methionine</name>
        <dbReference type="ChEBI" id="CHEBI:59789"/>
    </ligand>
</feature>
<keyword evidence="9" id="KW-1185">Reference proteome</keyword>
<comment type="catalytic activity">
    <reaction evidence="5">
        <text>a 3-demethylubiquinone + S-adenosyl-L-methionine = a ubiquinone + S-adenosyl-L-homocysteine</text>
        <dbReference type="Rhea" id="RHEA:81215"/>
        <dbReference type="Rhea" id="RHEA-COMP:9565"/>
        <dbReference type="Rhea" id="RHEA-COMP:19654"/>
        <dbReference type="ChEBI" id="CHEBI:16389"/>
        <dbReference type="ChEBI" id="CHEBI:57856"/>
        <dbReference type="ChEBI" id="CHEBI:59789"/>
        <dbReference type="ChEBI" id="CHEBI:231825"/>
    </reaction>
</comment>
<dbReference type="eggNOG" id="KOG1270">
    <property type="taxonomic scope" value="Eukaryota"/>
</dbReference>
<keyword evidence="5" id="KW-0999">Mitochondrion inner membrane</keyword>
<evidence type="ECO:0000256" key="6">
    <source>
        <dbReference type="SAM" id="MobiDB-lite"/>
    </source>
</evidence>
<feature type="compositionally biased region" description="Basic and acidic residues" evidence="6">
    <location>
        <begin position="311"/>
        <end position="321"/>
    </location>
</feature>
<keyword evidence="1 5" id="KW-0489">Methyltransferase</keyword>
<comment type="similarity">
    <text evidence="5">Belongs to the class I-like SAM-binding methyltransferase superfamily. UbiG/COQ3 family.</text>
</comment>
<comment type="subunit">
    <text evidence="5">Component of a multi-subunit COQ enzyme complex, composed of at least COQ3, COQ4, COQ5, COQ6, COQ7 and COQ9.</text>
</comment>
<dbReference type="GO" id="GO:0005759">
    <property type="term" value="C:mitochondrial matrix"/>
    <property type="evidence" value="ECO:0007669"/>
    <property type="project" value="Ensembl"/>
</dbReference>
<evidence type="ECO:0000313" key="8">
    <source>
        <dbReference type="Ensembl" id="ENSPSIP00000002589.1"/>
    </source>
</evidence>
<dbReference type="GO" id="GO:0120537">
    <property type="term" value="F:3-demethylubiquinone 3-O-methyltransferase activity"/>
    <property type="evidence" value="ECO:0007669"/>
    <property type="project" value="Ensembl"/>
</dbReference>
<dbReference type="InterPro" id="IPR010233">
    <property type="entry name" value="UbiG_MeTrfase"/>
</dbReference>
<feature type="binding site" evidence="5">
    <location>
        <position position="121"/>
    </location>
    <ligand>
        <name>S-adenosyl-L-methionine</name>
        <dbReference type="ChEBI" id="CHEBI:59789"/>
    </ligand>
</feature>
<organism evidence="8 9">
    <name type="scientific">Pelodiscus sinensis</name>
    <name type="common">Chinese softshell turtle</name>
    <name type="synonym">Trionyx sinensis</name>
    <dbReference type="NCBI Taxonomy" id="13735"/>
    <lineage>
        <taxon>Eukaryota</taxon>
        <taxon>Metazoa</taxon>
        <taxon>Chordata</taxon>
        <taxon>Craniata</taxon>
        <taxon>Vertebrata</taxon>
        <taxon>Euteleostomi</taxon>
        <taxon>Archelosauria</taxon>
        <taxon>Testudinata</taxon>
        <taxon>Testudines</taxon>
        <taxon>Cryptodira</taxon>
        <taxon>Trionychia</taxon>
        <taxon>Trionychidae</taxon>
        <taxon>Pelodiscus</taxon>
    </lineage>
</organism>
<comment type="function">
    <text evidence="5">O-methyltransferase required for two non-consecutive steps during ubiquinone biosynthesis. Catalyzes the 2 O-methylation of 3,4-dihydroxy-5-(all-trans-polyprenyl)benzoic acid into 4-hydroxy-3-methoxy-5-(all-trans-polyprenyl)benzoic acid. Also catalyzes the last step of ubiquinone biosynthesis by mediating methylation of 3-demethylubiquinone into ubiquinone. Also able to mediate the methylation of 3-demethylubiquinol into ubiquinol.</text>
</comment>
<sequence length="338" mass="37749">IYAGDHYGQTFQRGPGGFRENYRKKMHLTSNSARFICLTEMKSSTSTTKRLFNTSHTTVDSKEMKKFQLLAHTWWDEHGVYSALHSLNDIRVPFIRDTLLNISSDHHLGSPLSGVKILDVGCGGGLLSEPLGRLGASVTGIDPLEDNIKIAEQHKSFDPVLVKGVQYKSCSLEEIAEEATETFDVIIASEVVEHMVDLETFIKYCYQVLKPEGSLFITTINKTQLSYILGIVVAERIMGIVPEGTHDWEKFISPEELECLLESNGFLVKTVNGMSYNPLWGLWSWTENTSINYAMHAMKCRVQEQSSSKEPPSETHEEQHTAEASGNTTVGGMIIGKQ</sequence>
<reference evidence="8" key="3">
    <citation type="submission" date="2025-08" db="UniProtKB">
        <authorList>
            <consortium name="Ensembl"/>
        </authorList>
    </citation>
    <scope>IDENTIFICATION</scope>
</reference>
<comment type="catalytic activity">
    <reaction evidence="5">
        <text>a 3-demethylubiquinol + S-adenosyl-L-methionine = a ubiquinol + S-adenosyl-L-homocysteine + H(+)</text>
        <dbReference type="Rhea" id="RHEA:44380"/>
        <dbReference type="Rhea" id="RHEA-COMP:9566"/>
        <dbReference type="Rhea" id="RHEA-COMP:10914"/>
        <dbReference type="ChEBI" id="CHEBI:15378"/>
        <dbReference type="ChEBI" id="CHEBI:17976"/>
        <dbReference type="ChEBI" id="CHEBI:57856"/>
        <dbReference type="ChEBI" id="CHEBI:59789"/>
        <dbReference type="ChEBI" id="CHEBI:84422"/>
        <dbReference type="EC" id="2.1.1.64"/>
    </reaction>
</comment>
<dbReference type="GO" id="GO:0010420">
    <property type="term" value="F:polyprenyldihydroxybenzoate methyltransferase activity"/>
    <property type="evidence" value="ECO:0007669"/>
    <property type="project" value="UniProtKB-UniRule"/>
</dbReference>
<dbReference type="CDD" id="cd02440">
    <property type="entry name" value="AdoMet_MTases"/>
    <property type="match status" value="1"/>
</dbReference>
<dbReference type="InterPro" id="IPR013216">
    <property type="entry name" value="Methyltransf_11"/>
</dbReference>
<comment type="catalytic activity">
    <reaction evidence="5">
        <text>a 3,4-dihydroxy-5-(all-trans-polyprenyl)benzoate + S-adenosyl-L-methionine = a 4-hydroxy-3-methoxy-5-(all-trans-polyprenyl)benzoate + S-adenosyl-L-homocysteine + H(+)</text>
        <dbReference type="Rhea" id="RHEA:44452"/>
        <dbReference type="Rhea" id="RHEA-COMP:10930"/>
        <dbReference type="Rhea" id="RHEA-COMP:10931"/>
        <dbReference type="ChEBI" id="CHEBI:15378"/>
        <dbReference type="ChEBI" id="CHEBI:57856"/>
        <dbReference type="ChEBI" id="CHEBI:59789"/>
        <dbReference type="ChEBI" id="CHEBI:64694"/>
        <dbReference type="ChEBI" id="CHEBI:84443"/>
        <dbReference type="EC" id="2.1.1.114"/>
    </reaction>
</comment>
<evidence type="ECO:0000256" key="4">
    <source>
        <dbReference type="ARBA" id="ARBA00022691"/>
    </source>
</evidence>
<dbReference type="HAMAP" id="MF_00472">
    <property type="entry name" value="UbiG"/>
    <property type="match status" value="1"/>
</dbReference>
<dbReference type="NCBIfam" id="TIGR01983">
    <property type="entry name" value="UbiG"/>
    <property type="match status" value="1"/>
</dbReference>
<evidence type="ECO:0000256" key="5">
    <source>
        <dbReference type="HAMAP-Rule" id="MF_03190"/>
    </source>
</evidence>
<dbReference type="GO" id="GO:0032259">
    <property type="term" value="P:methylation"/>
    <property type="evidence" value="ECO:0007669"/>
    <property type="project" value="UniProtKB-KW"/>
</dbReference>
<dbReference type="Pfam" id="PF08241">
    <property type="entry name" value="Methyltransf_11"/>
    <property type="match status" value="1"/>
</dbReference>
<evidence type="ECO:0000256" key="1">
    <source>
        <dbReference type="ARBA" id="ARBA00022603"/>
    </source>
</evidence>
<feature type="binding site" evidence="5">
    <location>
        <position position="189"/>
    </location>
    <ligand>
        <name>S-adenosyl-L-methionine</name>
        <dbReference type="ChEBI" id="CHEBI:59789"/>
    </ligand>
</feature>
<dbReference type="SUPFAM" id="SSF53335">
    <property type="entry name" value="S-adenosyl-L-methionine-dependent methyltransferases"/>
    <property type="match status" value="1"/>
</dbReference>
<dbReference type="GO" id="GO:0006071">
    <property type="term" value="P:glycerol metabolic process"/>
    <property type="evidence" value="ECO:0007669"/>
    <property type="project" value="Ensembl"/>
</dbReference>
<dbReference type="AlphaFoldDB" id="K7F3H9"/>
<reference evidence="8" key="4">
    <citation type="submission" date="2025-09" db="UniProtKB">
        <authorList>
            <consortium name="Ensembl"/>
        </authorList>
    </citation>
    <scope>IDENTIFICATION</scope>
</reference>